<accession>E2AE72</accession>
<dbReference type="Proteomes" id="UP000000311">
    <property type="component" value="Unassembled WGS sequence"/>
</dbReference>
<keyword evidence="12" id="KW-0732">Signal</keyword>
<dbReference type="PROSITE" id="PS00132">
    <property type="entry name" value="CARBOXYPEPT_ZN_1"/>
    <property type="match status" value="2"/>
</dbReference>
<feature type="region of interest" description="Disordered" evidence="10">
    <location>
        <begin position="1617"/>
        <end position="1638"/>
    </location>
</feature>
<keyword evidence="5" id="KW-0479">Metal-binding</keyword>
<dbReference type="SMART" id="SM00631">
    <property type="entry name" value="Zn_pept"/>
    <property type="match status" value="2"/>
</dbReference>
<dbReference type="FunCoup" id="E2AE72">
    <property type="interactions" value="694"/>
</dbReference>
<feature type="chain" id="PRO_5003156854" evidence="12">
    <location>
        <begin position="23"/>
        <end position="1649"/>
    </location>
</feature>
<dbReference type="PROSITE" id="PS00133">
    <property type="entry name" value="CARBOXYPEPT_ZN_2"/>
    <property type="match status" value="2"/>
</dbReference>
<dbReference type="KEGG" id="cfo:105251427"/>
<dbReference type="SUPFAM" id="SSF49464">
    <property type="entry name" value="Carboxypeptidase regulatory domain-like"/>
    <property type="match status" value="4"/>
</dbReference>
<dbReference type="OrthoDB" id="10249045at2759"/>
<dbReference type="GO" id="GO:0005615">
    <property type="term" value="C:extracellular space"/>
    <property type="evidence" value="ECO:0007669"/>
    <property type="project" value="TreeGrafter"/>
</dbReference>
<dbReference type="InParanoid" id="E2AE72"/>
<keyword evidence="8" id="KW-0325">Glycoprotein</keyword>
<keyword evidence="11" id="KW-0472">Membrane</keyword>
<evidence type="ECO:0000256" key="5">
    <source>
        <dbReference type="ARBA" id="ARBA00022723"/>
    </source>
</evidence>
<evidence type="ECO:0000256" key="9">
    <source>
        <dbReference type="PROSITE-ProRule" id="PRU01379"/>
    </source>
</evidence>
<feature type="domain" description="Peptidase M14" evidence="13">
    <location>
        <begin position="1191"/>
        <end position="1461"/>
    </location>
</feature>
<keyword evidence="4" id="KW-0645">Protease</keyword>
<proteinExistence type="inferred from homology"/>
<dbReference type="InterPro" id="IPR050753">
    <property type="entry name" value="Peptidase_M14_domain"/>
</dbReference>
<evidence type="ECO:0000313" key="14">
    <source>
        <dbReference type="EMBL" id="EFN68305.1"/>
    </source>
</evidence>
<dbReference type="Pfam" id="PF13620">
    <property type="entry name" value="CarboxypepD_reg"/>
    <property type="match status" value="2"/>
</dbReference>
<comment type="similarity">
    <text evidence="2 9">Belongs to the peptidase M14 family.</text>
</comment>
<dbReference type="Gene3D" id="2.60.40.1120">
    <property type="entry name" value="Carboxypeptidase-like, regulatory domain"/>
    <property type="match status" value="4"/>
</dbReference>
<keyword evidence="11" id="KW-1133">Transmembrane helix</keyword>
<comment type="caution">
    <text evidence="9">Lacks conserved residue(s) required for the propagation of feature annotation.</text>
</comment>
<organism evidence="15">
    <name type="scientific">Camponotus floridanus</name>
    <name type="common">Florida carpenter ant</name>
    <dbReference type="NCBI Taxonomy" id="104421"/>
    <lineage>
        <taxon>Eukaryota</taxon>
        <taxon>Metazoa</taxon>
        <taxon>Ecdysozoa</taxon>
        <taxon>Arthropoda</taxon>
        <taxon>Hexapoda</taxon>
        <taxon>Insecta</taxon>
        <taxon>Pterygota</taxon>
        <taxon>Neoptera</taxon>
        <taxon>Endopterygota</taxon>
        <taxon>Hymenoptera</taxon>
        <taxon>Apocrita</taxon>
        <taxon>Aculeata</taxon>
        <taxon>Formicoidea</taxon>
        <taxon>Formicidae</taxon>
        <taxon>Formicinae</taxon>
        <taxon>Camponotus</taxon>
    </lineage>
</organism>
<keyword evidence="3 14" id="KW-0121">Carboxypeptidase</keyword>
<evidence type="ECO:0000256" key="7">
    <source>
        <dbReference type="ARBA" id="ARBA00022833"/>
    </source>
</evidence>
<evidence type="ECO:0000256" key="10">
    <source>
        <dbReference type="SAM" id="MobiDB-lite"/>
    </source>
</evidence>
<feature type="domain" description="Peptidase M14" evidence="13">
    <location>
        <begin position="38"/>
        <end position="338"/>
    </location>
</feature>
<dbReference type="PANTHER" id="PTHR11532">
    <property type="entry name" value="PROTEASE M14 CARBOXYPEPTIDASE"/>
    <property type="match status" value="1"/>
</dbReference>
<feature type="active site" description="Proton donor/acceptor" evidence="9">
    <location>
        <position position="718"/>
    </location>
</feature>
<dbReference type="InterPro" id="IPR000834">
    <property type="entry name" value="Peptidase_M14"/>
</dbReference>
<evidence type="ECO:0000256" key="1">
    <source>
        <dbReference type="ARBA" id="ARBA00001947"/>
    </source>
</evidence>
<evidence type="ECO:0000256" key="12">
    <source>
        <dbReference type="SAM" id="SignalP"/>
    </source>
</evidence>
<keyword evidence="7" id="KW-0862">Zinc</keyword>
<feature type="active site" description="Proton donor/acceptor" evidence="9">
    <location>
        <position position="308"/>
    </location>
</feature>
<dbReference type="GO" id="GO:0008270">
    <property type="term" value="F:zinc ion binding"/>
    <property type="evidence" value="ECO:0007669"/>
    <property type="project" value="InterPro"/>
</dbReference>
<feature type="transmembrane region" description="Helical" evidence="11">
    <location>
        <begin position="1554"/>
        <end position="1578"/>
    </location>
</feature>
<dbReference type="PANTHER" id="PTHR11532:SF62">
    <property type="entry name" value="CARBOXYPEPTIDASE D"/>
    <property type="match status" value="1"/>
</dbReference>
<dbReference type="GO" id="GO:0004181">
    <property type="term" value="F:metallocarboxypeptidase activity"/>
    <property type="evidence" value="ECO:0007669"/>
    <property type="project" value="InterPro"/>
</dbReference>
<dbReference type="Gene3D" id="3.40.630.10">
    <property type="entry name" value="Zn peptidases"/>
    <property type="match status" value="4"/>
</dbReference>
<evidence type="ECO:0000256" key="2">
    <source>
        <dbReference type="ARBA" id="ARBA00005988"/>
    </source>
</evidence>
<dbReference type="EMBL" id="GL438827">
    <property type="protein sequence ID" value="EFN68305.1"/>
    <property type="molecule type" value="Genomic_DNA"/>
</dbReference>
<dbReference type="Pfam" id="PF00246">
    <property type="entry name" value="Peptidase_M14"/>
    <property type="match status" value="3"/>
</dbReference>
<dbReference type="CDD" id="cd03858">
    <property type="entry name" value="M14_CP_N-E_like"/>
    <property type="match status" value="1"/>
</dbReference>
<keyword evidence="6" id="KW-0378">Hydrolase</keyword>
<evidence type="ECO:0000256" key="11">
    <source>
        <dbReference type="SAM" id="Phobius"/>
    </source>
</evidence>
<dbReference type="SUPFAM" id="SSF53187">
    <property type="entry name" value="Zn-dependent exopeptidases"/>
    <property type="match status" value="4"/>
</dbReference>
<keyword evidence="11" id="KW-0812">Transmembrane</keyword>
<evidence type="ECO:0000256" key="4">
    <source>
        <dbReference type="ARBA" id="ARBA00022670"/>
    </source>
</evidence>
<feature type="domain" description="Peptidase M14" evidence="13">
    <location>
        <begin position="451"/>
        <end position="748"/>
    </location>
</feature>
<feature type="signal peptide" evidence="12">
    <location>
        <begin position="1"/>
        <end position="22"/>
    </location>
</feature>
<gene>
    <name evidence="14" type="ORF">EAG_13216</name>
</gene>
<evidence type="ECO:0000313" key="15">
    <source>
        <dbReference type="Proteomes" id="UP000000311"/>
    </source>
</evidence>
<evidence type="ECO:0000256" key="3">
    <source>
        <dbReference type="ARBA" id="ARBA00022645"/>
    </source>
</evidence>
<evidence type="ECO:0000256" key="8">
    <source>
        <dbReference type="ARBA" id="ARBA00023180"/>
    </source>
</evidence>
<sequence>MGSQHRFVSFVCLVVFVALVNSHSLNRYEQDDDYVTTSYTHYDELQRLLRSLEQRYPRLARVISIGKSVEGRDLLVLEISENVGQRSLGEPMVKYVANMHGDEAVGRELLIILGQYLLDRYGKDDRISRLVNQTDIYLMPSMNPDGFENSLEGKCESKEDFSGRENANRVDLNRDFPDQFDRRLSQIKKGVSILNGRQNETVAMMTWISNEPFVLSGNLHGGAVVASYPYDSGIPKTCCIESKSPDDKLFKYLAHVYADNHPDMHRGDACPPERFPGGVTNGAYWYEVIGGMQDYNYARSNAFEITFELSCCKYPPGSTIPDQWQLNKESLIKYLEQAHIGIKGFVRNTDNDNPIERANIVIKGINHNIITTTDGEYWRLLLPGNYSVYATAWGYESSEPVNVTVLEGNPTILNFTLNHREIFDEQGEESTIDEVVRPIDKYGFYHTVEFKHHNYSMMERFLKELNANYPNITRLYSIGSSVQGRELYVMEITKNPGKHSSEKPEVKYVGNMHGNEVVGREMLLLLLRYLCENYGTDERVTRLVETVRLHVLPSMNPDGYEISKEGDVYGIKGRANAKDVDLNRNFPDHYEINDFNRHQEPETEAMMKWIARIPFVLSANLHGGALVANYPYDSGSQEYVANPSPDNDVFKMLALTYSKAHPHMHLGEPCPPLVKGRKSLLEERFPDGITNGAAWYPVSGGMQDYNYLHSNDFEITLEIGCTKFPNASDLPEYWLENREPLLRFIEMSRKGIHGIVSSSIGTPIPHARISVEGIKHDIYTTEAGDYWRLLVPGRYNVTVSAVGYESLTQDVNVSPYGEKIGDGEATLYFTLMRDDPLHWSSAYDFGLRANLQSGYLTNSDLSARFSQLENHQPNVAEFIAGDSLISMAIHSLKITHNMGSPDENKFHIALVGGLFASQPAGREILLRLATHILMGNRIEDPPIQRILDNALLHFIPGIDPAFDNIEQSKNCNPVVRNEVGNKLLSENTKQTDIITNAFEKMLQTEDYDVVVILGGGASQISYSNDDLNIFKTLAENYEHSRHKEICSYPNNSTQRMTNFIQRVYGIPTMSISLSCCNYPPADSISIIWRENLGPLMELVQNLASGIRAMVMNESGAPLREASIKLGERSYNVSRNMAYFKMILVPGEYTLIVSCKGYDTQMLKVSVQQQNVTDIDIRMNATQLDAANRNEAFEKLSFVNQALSDLNTKYPHKTTLHSIGRTTKGSEIMCLEISSDNDRIERSSIVFSAGILRAEPVTSGVLLHLASYLLDNYERNATIASYIDDFSIYIAPDFSPDFHTNLTCAPPPSDGPRQFPIHNKLDNEAAMIANWFKDINAVLAVNLNSGSRHIEIPFGREYGTMDERRYESADEDILRYLASLYADTRIDKLSESSKCEQDSNIGDNSVIHAGIGIGKNHPLMDYIYFNTSTLMIDVYVTCCTTDHSSAVWQMNKASLLACIQELDKSVRGYVTNEDDEPLNKNVVLSYDRSPHMVKSGKSGFYSILLPAGKHNITATAPEYYEETKLISTYLSERMKYSRLMFKLIHDDNIIGIPRLVFIMITGTICFSIVLCCVSICTRYQSSKDEINKKGYAFSLLKDGGSFFDDDEKEIVIFRRPIDENSPNNNEITRPYFDDDNSSEDEINFMRNYSA</sequence>
<name>E2AE72_CAMFO</name>
<evidence type="ECO:0000259" key="13">
    <source>
        <dbReference type="PROSITE" id="PS52035"/>
    </source>
</evidence>
<reference evidence="14 15" key="1">
    <citation type="journal article" date="2010" name="Science">
        <title>Genomic comparison of the ants Camponotus floridanus and Harpegnathos saltator.</title>
        <authorList>
            <person name="Bonasio R."/>
            <person name="Zhang G."/>
            <person name="Ye C."/>
            <person name="Mutti N.S."/>
            <person name="Fang X."/>
            <person name="Qin N."/>
            <person name="Donahue G."/>
            <person name="Yang P."/>
            <person name="Li Q."/>
            <person name="Li C."/>
            <person name="Zhang P."/>
            <person name="Huang Z."/>
            <person name="Berger S.L."/>
            <person name="Reinberg D."/>
            <person name="Wang J."/>
            <person name="Liebig J."/>
        </authorList>
    </citation>
    <scope>NUCLEOTIDE SEQUENCE [LARGE SCALE GENOMIC DNA]</scope>
    <source>
        <strain evidence="15">C129</strain>
    </source>
</reference>
<dbReference type="PRINTS" id="PR00765">
    <property type="entry name" value="CRBOXYPTASEA"/>
</dbReference>
<dbReference type="STRING" id="104421.E2AE72"/>
<keyword evidence="15" id="KW-1185">Reference proteome</keyword>
<dbReference type="FunFam" id="3.40.630.10:FF:000020">
    <property type="entry name" value="Carboxypeptidase D"/>
    <property type="match status" value="2"/>
</dbReference>
<dbReference type="FunFam" id="2.60.40.1120:FF:000016">
    <property type="entry name" value="carboxypeptidase D isoform X2"/>
    <property type="match status" value="1"/>
</dbReference>
<dbReference type="GO" id="GO:0016485">
    <property type="term" value="P:protein processing"/>
    <property type="evidence" value="ECO:0007669"/>
    <property type="project" value="TreeGrafter"/>
</dbReference>
<dbReference type="PROSITE" id="PS52035">
    <property type="entry name" value="PEPTIDASE_M14"/>
    <property type="match status" value="3"/>
</dbReference>
<dbReference type="InterPro" id="IPR057246">
    <property type="entry name" value="CARBOXYPEPT_ZN_1"/>
</dbReference>
<dbReference type="CDD" id="cd03868">
    <property type="entry name" value="M14_CPD_I"/>
    <property type="match status" value="1"/>
</dbReference>
<dbReference type="InterPro" id="IPR057247">
    <property type="entry name" value="CARBOXYPEPT_ZN_2"/>
</dbReference>
<dbReference type="CDD" id="cd11308">
    <property type="entry name" value="Peptidase_M14NE-CP-C_like"/>
    <property type="match status" value="2"/>
</dbReference>
<dbReference type="OMA" id="CCKYPPG"/>
<evidence type="ECO:0000256" key="6">
    <source>
        <dbReference type="ARBA" id="ARBA00022801"/>
    </source>
</evidence>
<comment type="cofactor">
    <cofactor evidence="1">
        <name>Zn(2+)</name>
        <dbReference type="ChEBI" id="CHEBI:29105"/>
    </cofactor>
</comment>
<dbReference type="InterPro" id="IPR008969">
    <property type="entry name" value="CarboxyPept-like_regulatory"/>
</dbReference>
<dbReference type="GO" id="GO:0006518">
    <property type="term" value="P:peptide metabolic process"/>
    <property type="evidence" value="ECO:0007669"/>
    <property type="project" value="TreeGrafter"/>
</dbReference>
<protein>
    <submittedName>
        <fullName evidence="14">Carboxypeptidase D</fullName>
    </submittedName>
</protein>